<dbReference type="AlphaFoldDB" id="A0A831ZRU4"/>
<dbReference type="PANTHER" id="PTHR43255:SF2">
    <property type="entry name" value="HETERODISULFIDE REDUCTASE RELATED PROTEIN"/>
    <property type="match status" value="1"/>
</dbReference>
<dbReference type="GO" id="GO:0005886">
    <property type="term" value="C:plasma membrane"/>
    <property type="evidence" value="ECO:0007669"/>
    <property type="project" value="TreeGrafter"/>
</dbReference>
<feature type="domain" description="Cysteine-rich" evidence="1">
    <location>
        <begin position="207"/>
        <end position="291"/>
    </location>
</feature>
<dbReference type="InterPro" id="IPR051460">
    <property type="entry name" value="HdrC_iron-sulfur_subunit"/>
</dbReference>
<dbReference type="PANTHER" id="PTHR43255">
    <property type="entry name" value="IRON-SULFUR-BINDING OXIDOREDUCTASE FADF-RELATED-RELATED"/>
    <property type="match status" value="1"/>
</dbReference>
<organism evidence="2">
    <name type="scientific">Desulfacinum infernum</name>
    <dbReference type="NCBI Taxonomy" id="35837"/>
    <lineage>
        <taxon>Bacteria</taxon>
        <taxon>Pseudomonadati</taxon>
        <taxon>Thermodesulfobacteriota</taxon>
        <taxon>Syntrophobacteria</taxon>
        <taxon>Syntrophobacterales</taxon>
        <taxon>Syntrophobacteraceae</taxon>
        <taxon>Desulfacinum</taxon>
    </lineage>
</organism>
<dbReference type="Pfam" id="PF02754">
    <property type="entry name" value="CCG"/>
    <property type="match status" value="1"/>
</dbReference>
<name>A0A831ZRU4_9BACT</name>
<sequence>MYHPKSIIDLIAGNVRATRNPFGAFPWALNRWWKGMRLSRDGDTLLATGLMVQSVPFIEKITGHLERLEETRWAPYVGYGTWIPKKLVQVGSLFMVTPKERAPYDRILQDVVKLLRHSGIRFAYRPELDFYSGILLYDLGDEEAFSEHARFVAGRLKRAGVKTLITVDPHTTYAFKVLYPRVAGVSFNVRPYFELVRLEAPPNGHRVTVHDPCFFGRYLKMSQVPRRVLRRAGVTVCDVQHSGTLTHCCGGPAESVSPKLSRQIMERRVAQLQKTEAPIVAMCPICLGNLKKVGADVQDFASYLVQNILEPSSVVPPRLGT</sequence>
<gene>
    <name evidence="2" type="ORF">ENS06_08040</name>
</gene>
<dbReference type="EMBL" id="DSTK01000023">
    <property type="protein sequence ID" value="HFK97259.1"/>
    <property type="molecule type" value="Genomic_DNA"/>
</dbReference>
<accession>A0A831ZRU4</accession>
<proteinExistence type="predicted"/>
<evidence type="ECO:0000259" key="1">
    <source>
        <dbReference type="Pfam" id="PF02754"/>
    </source>
</evidence>
<dbReference type="GO" id="GO:0016491">
    <property type="term" value="F:oxidoreductase activity"/>
    <property type="evidence" value="ECO:0007669"/>
    <property type="project" value="UniProtKB-ARBA"/>
</dbReference>
<protein>
    <submittedName>
        <fullName evidence="2">(Fe-S)-binding protein</fullName>
    </submittedName>
</protein>
<dbReference type="InterPro" id="IPR004017">
    <property type="entry name" value="Cys_rich_dom"/>
</dbReference>
<reference evidence="2" key="1">
    <citation type="journal article" date="2020" name="mSystems">
        <title>Genome- and Community-Level Interaction Insights into Carbon Utilization and Element Cycling Functions of Hydrothermarchaeota in Hydrothermal Sediment.</title>
        <authorList>
            <person name="Zhou Z."/>
            <person name="Liu Y."/>
            <person name="Xu W."/>
            <person name="Pan J."/>
            <person name="Luo Z.H."/>
            <person name="Li M."/>
        </authorList>
    </citation>
    <scope>NUCLEOTIDE SEQUENCE [LARGE SCALE GENOMIC DNA]</scope>
    <source>
        <strain evidence="2">SpSt-456</strain>
    </source>
</reference>
<evidence type="ECO:0000313" key="2">
    <source>
        <dbReference type="EMBL" id="HFK97259.1"/>
    </source>
</evidence>
<comment type="caution">
    <text evidence="2">The sequence shown here is derived from an EMBL/GenBank/DDBJ whole genome shotgun (WGS) entry which is preliminary data.</text>
</comment>